<reference evidence="1 2" key="1">
    <citation type="submission" date="2021-06" db="EMBL/GenBank/DDBJ databases">
        <title>Caerostris darwini draft genome.</title>
        <authorList>
            <person name="Kono N."/>
            <person name="Arakawa K."/>
        </authorList>
    </citation>
    <scope>NUCLEOTIDE SEQUENCE [LARGE SCALE GENOMIC DNA]</scope>
</reference>
<evidence type="ECO:0000313" key="2">
    <source>
        <dbReference type="Proteomes" id="UP001054837"/>
    </source>
</evidence>
<protein>
    <submittedName>
        <fullName evidence="1">Uncharacterized protein</fullName>
    </submittedName>
</protein>
<sequence length="124" mass="14664">MVEIENRYFDAKEALQKLLEPTTRDERTMDSNSSFGTTSDFRMPRLNIPVFHGDYNQWLHFKDLYRSVVHNNKKLTNIQRFQYLLGLLGEGPMAVIQSIPVTNDSYEEAWTKLMNQYDKKKNIK</sequence>
<dbReference type="Pfam" id="PF03564">
    <property type="entry name" value="DUF1759"/>
    <property type="match status" value="1"/>
</dbReference>
<proteinExistence type="predicted"/>
<dbReference type="PANTHER" id="PTHR22954">
    <property type="entry name" value="RETROVIRAL PROTEASE-RELATED"/>
    <property type="match status" value="1"/>
</dbReference>
<gene>
    <name evidence="1" type="primary">AVEN_88668_1</name>
    <name evidence="1" type="ORF">CDAR_226571</name>
</gene>
<dbReference type="PANTHER" id="PTHR22954:SF3">
    <property type="entry name" value="PROTEIN CBG08539"/>
    <property type="match status" value="1"/>
</dbReference>
<evidence type="ECO:0000313" key="1">
    <source>
        <dbReference type="EMBL" id="GIY45884.1"/>
    </source>
</evidence>
<dbReference type="AlphaFoldDB" id="A0AAV4TJI2"/>
<dbReference type="EMBL" id="BPLQ01009677">
    <property type="protein sequence ID" value="GIY45884.1"/>
    <property type="molecule type" value="Genomic_DNA"/>
</dbReference>
<name>A0AAV4TJI2_9ARAC</name>
<dbReference type="Proteomes" id="UP001054837">
    <property type="component" value="Unassembled WGS sequence"/>
</dbReference>
<keyword evidence="2" id="KW-1185">Reference proteome</keyword>
<comment type="caution">
    <text evidence="1">The sequence shown here is derived from an EMBL/GenBank/DDBJ whole genome shotgun (WGS) entry which is preliminary data.</text>
</comment>
<accession>A0AAV4TJI2</accession>
<organism evidence="1 2">
    <name type="scientific">Caerostris darwini</name>
    <dbReference type="NCBI Taxonomy" id="1538125"/>
    <lineage>
        <taxon>Eukaryota</taxon>
        <taxon>Metazoa</taxon>
        <taxon>Ecdysozoa</taxon>
        <taxon>Arthropoda</taxon>
        <taxon>Chelicerata</taxon>
        <taxon>Arachnida</taxon>
        <taxon>Araneae</taxon>
        <taxon>Araneomorphae</taxon>
        <taxon>Entelegynae</taxon>
        <taxon>Araneoidea</taxon>
        <taxon>Araneidae</taxon>
        <taxon>Caerostris</taxon>
    </lineage>
</organism>
<dbReference type="InterPro" id="IPR005312">
    <property type="entry name" value="DUF1759"/>
</dbReference>